<accession>A0A8H9IVL8</accession>
<dbReference type="RefSeq" id="WP_222425935.1">
    <property type="nucleotide sequence ID" value="NZ_CP174150.1"/>
</dbReference>
<protein>
    <recommendedName>
        <fullName evidence="3">PKD domain-containing protein</fullName>
    </recommendedName>
</protein>
<evidence type="ECO:0000313" key="2">
    <source>
        <dbReference type="Proteomes" id="UP000658656"/>
    </source>
</evidence>
<gene>
    <name evidence="1" type="ORF">GCM10017566_05360</name>
</gene>
<dbReference type="AlphaFoldDB" id="A0A8H9IVL8"/>
<proteinExistence type="predicted"/>
<reference evidence="1" key="1">
    <citation type="journal article" date="2014" name="Int. J. Syst. Evol. Microbiol.">
        <title>Complete genome sequence of Corynebacterium casei LMG S-19264T (=DSM 44701T), isolated from a smear-ripened cheese.</title>
        <authorList>
            <consortium name="US DOE Joint Genome Institute (JGI-PGF)"/>
            <person name="Walter F."/>
            <person name="Albersmeier A."/>
            <person name="Kalinowski J."/>
            <person name="Ruckert C."/>
        </authorList>
    </citation>
    <scope>NUCLEOTIDE SEQUENCE</scope>
    <source>
        <strain evidence="1">CGMCC 4.7679</strain>
    </source>
</reference>
<organism evidence="1 2">
    <name type="scientific">Amycolatopsis bartoniae</name>
    <dbReference type="NCBI Taxonomy" id="941986"/>
    <lineage>
        <taxon>Bacteria</taxon>
        <taxon>Bacillati</taxon>
        <taxon>Actinomycetota</taxon>
        <taxon>Actinomycetes</taxon>
        <taxon>Pseudonocardiales</taxon>
        <taxon>Pseudonocardiaceae</taxon>
        <taxon>Amycolatopsis</taxon>
    </lineage>
</organism>
<name>A0A8H9IVL8_9PSEU</name>
<sequence length="55" mass="5975">MLASPGTKVRVQHTVTYSEPGTYTAGLKVESNREGSSGPFWQVENIGRIKVIVTP</sequence>
<dbReference type="EMBL" id="BNAV01000001">
    <property type="protein sequence ID" value="GHF35471.1"/>
    <property type="molecule type" value="Genomic_DNA"/>
</dbReference>
<comment type="caution">
    <text evidence="1">The sequence shown here is derived from an EMBL/GenBank/DDBJ whole genome shotgun (WGS) entry which is preliminary data.</text>
</comment>
<evidence type="ECO:0000313" key="1">
    <source>
        <dbReference type="EMBL" id="GHF35471.1"/>
    </source>
</evidence>
<keyword evidence="2" id="KW-1185">Reference proteome</keyword>
<reference evidence="1" key="2">
    <citation type="submission" date="2020-09" db="EMBL/GenBank/DDBJ databases">
        <authorList>
            <person name="Sun Q."/>
            <person name="Zhou Y."/>
        </authorList>
    </citation>
    <scope>NUCLEOTIDE SEQUENCE</scope>
    <source>
        <strain evidence="1">CGMCC 4.7679</strain>
    </source>
</reference>
<dbReference type="Proteomes" id="UP000658656">
    <property type="component" value="Unassembled WGS sequence"/>
</dbReference>
<evidence type="ECO:0008006" key="3">
    <source>
        <dbReference type="Google" id="ProtNLM"/>
    </source>
</evidence>